<keyword evidence="1" id="KW-0812">Transmembrane</keyword>
<protein>
    <submittedName>
        <fullName evidence="2">Uncharacterized protein</fullName>
    </submittedName>
</protein>
<proteinExistence type="predicted"/>
<sequence length="297" mass="33855">MSKKKFTVLFLLIVFGYFICSGLKAFKINNISDLFLHKTALERICYVIQIIVGIAAVIGAVIGVWQYVLTARCERAKMKNDRVEKAINLSEYYKNNILTDVAALRFVFETSGITEILSKIRVDDMKNFDSDELNDLLSSADIKKLGQIMKSNEMAQCIIITEKVYGVELGVDKCVNITTVENGKQKVEMDTAGLSRMFMSQIVNKLLNNMEYFAMSFTHKVADESVVFQSLHQTYLEAVQLLYYDISKNNRADGRQFYTNVVDLYKIWYNKSKENRENVIKGGRKISRGTSAESIDL</sequence>
<keyword evidence="1" id="KW-1133">Transmembrane helix</keyword>
<keyword evidence="1" id="KW-0472">Membrane</keyword>
<organism evidence="2">
    <name type="scientific">Siphoviridae sp. ctuy39</name>
    <dbReference type="NCBI Taxonomy" id="2825719"/>
    <lineage>
        <taxon>Viruses</taxon>
        <taxon>Duplodnaviria</taxon>
        <taxon>Heunggongvirae</taxon>
        <taxon>Uroviricota</taxon>
        <taxon>Caudoviricetes</taxon>
    </lineage>
</organism>
<evidence type="ECO:0000313" key="2">
    <source>
        <dbReference type="EMBL" id="DAG05052.1"/>
    </source>
</evidence>
<evidence type="ECO:0000256" key="1">
    <source>
        <dbReference type="SAM" id="Phobius"/>
    </source>
</evidence>
<reference evidence="2" key="1">
    <citation type="journal article" date="2021" name="Proc. Natl. Acad. Sci. U.S.A.">
        <title>A Catalog of Tens of Thousands of Viruses from Human Metagenomes Reveals Hidden Associations with Chronic Diseases.</title>
        <authorList>
            <person name="Tisza M.J."/>
            <person name="Buck C.B."/>
        </authorList>
    </citation>
    <scope>NUCLEOTIDE SEQUENCE</scope>
    <source>
        <strain evidence="2">Ctuy39</strain>
    </source>
</reference>
<name>A0A8S5VEB1_9CAUD</name>
<feature type="transmembrane region" description="Helical" evidence="1">
    <location>
        <begin position="46"/>
        <end position="69"/>
    </location>
</feature>
<dbReference type="EMBL" id="BK016249">
    <property type="protein sequence ID" value="DAG05052.1"/>
    <property type="molecule type" value="Genomic_DNA"/>
</dbReference>
<accession>A0A8S5VEB1</accession>